<name>A0A4Y7Q2E4_9AGAM</name>
<dbReference type="CDD" id="cd00067">
    <property type="entry name" value="GAL4"/>
    <property type="match status" value="1"/>
</dbReference>
<dbReference type="SUPFAM" id="SSF57701">
    <property type="entry name" value="Zn2/Cys6 DNA-binding domain"/>
    <property type="match status" value="1"/>
</dbReference>
<sequence>MTIFQTFSLVVSILVDRYPVDTRTSSPRQDDTISLRDNLGAPQNTQSLDIYLHDASEDRDALTELPIFRPRVESGKIAQLESCTPRHDHVEAELPPHSIETLEYIPMSTAYTLSLLQYRRKQVVTLLTLHRDRRTEGVHEIANRRFRRSLSGITEEDGSVYIPYIPLGSPFPVLSDQFDMFQSHSSSIGIHRSYAYSKNRRPCSRCRLLKVRCDFWQRDGSSSSGCSRCERANFRCDLFSV</sequence>
<protein>
    <recommendedName>
        <fullName evidence="2">Zn(2)-C6 fungal-type domain-containing protein</fullName>
    </recommendedName>
</protein>
<dbReference type="AlphaFoldDB" id="A0A4Y7Q2E4"/>
<proteinExistence type="predicted"/>
<dbReference type="VEuPathDB" id="FungiDB:BD410DRAFT_292281"/>
<dbReference type="InterPro" id="IPR036864">
    <property type="entry name" value="Zn2-C6_fun-type_DNA-bd_sf"/>
</dbReference>
<feature type="region of interest" description="Disordered" evidence="1">
    <location>
        <begin position="21"/>
        <end position="40"/>
    </location>
</feature>
<keyword evidence="4" id="KW-1185">Reference proteome</keyword>
<dbReference type="PROSITE" id="PS50048">
    <property type="entry name" value="ZN2_CY6_FUNGAL_2"/>
    <property type="match status" value="1"/>
</dbReference>
<accession>A0A4Y7Q2E4</accession>
<dbReference type="Pfam" id="PF00172">
    <property type="entry name" value="Zn_clus"/>
    <property type="match status" value="1"/>
</dbReference>
<reference evidence="3 4" key="1">
    <citation type="submission" date="2018-06" db="EMBL/GenBank/DDBJ databases">
        <title>A transcriptomic atlas of mushroom development highlights an independent origin of complex multicellularity.</title>
        <authorList>
            <consortium name="DOE Joint Genome Institute"/>
            <person name="Krizsan K."/>
            <person name="Almasi E."/>
            <person name="Merenyi Z."/>
            <person name="Sahu N."/>
            <person name="Viragh M."/>
            <person name="Koszo T."/>
            <person name="Mondo S."/>
            <person name="Kiss B."/>
            <person name="Balint B."/>
            <person name="Kues U."/>
            <person name="Barry K."/>
            <person name="Hegedus J.C."/>
            <person name="Henrissat B."/>
            <person name="Johnson J."/>
            <person name="Lipzen A."/>
            <person name="Ohm R."/>
            <person name="Nagy I."/>
            <person name="Pangilinan J."/>
            <person name="Yan J."/>
            <person name="Xiong Y."/>
            <person name="Grigoriev I.V."/>
            <person name="Hibbett D.S."/>
            <person name="Nagy L.G."/>
        </authorList>
    </citation>
    <scope>NUCLEOTIDE SEQUENCE [LARGE SCALE GENOMIC DNA]</scope>
    <source>
        <strain evidence="3 4">SZMC22713</strain>
    </source>
</reference>
<dbReference type="Proteomes" id="UP000294933">
    <property type="component" value="Unassembled WGS sequence"/>
</dbReference>
<dbReference type="PROSITE" id="PS00463">
    <property type="entry name" value="ZN2_CY6_FUNGAL_1"/>
    <property type="match status" value="1"/>
</dbReference>
<evidence type="ECO:0000259" key="2">
    <source>
        <dbReference type="PROSITE" id="PS50048"/>
    </source>
</evidence>
<evidence type="ECO:0000256" key="1">
    <source>
        <dbReference type="SAM" id="MobiDB-lite"/>
    </source>
</evidence>
<dbReference type="InterPro" id="IPR001138">
    <property type="entry name" value="Zn2Cys6_DnaBD"/>
</dbReference>
<organism evidence="3 4">
    <name type="scientific">Rickenella mellea</name>
    <dbReference type="NCBI Taxonomy" id="50990"/>
    <lineage>
        <taxon>Eukaryota</taxon>
        <taxon>Fungi</taxon>
        <taxon>Dikarya</taxon>
        <taxon>Basidiomycota</taxon>
        <taxon>Agaricomycotina</taxon>
        <taxon>Agaricomycetes</taxon>
        <taxon>Hymenochaetales</taxon>
        <taxon>Rickenellaceae</taxon>
        <taxon>Rickenella</taxon>
    </lineage>
</organism>
<evidence type="ECO:0000313" key="3">
    <source>
        <dbReference type="EMBL" id="TDL21466.1"/>
    </source>
</evidence>
<dbReference type="GO" id="GO:0008270">
    <property type="term" value="F:zinc ion binding"/>
    <property type="evidence" value="ECO:0007669"/>
    <property type="project" value="InterPro"/>
</dbReference>
<feature type="domain" description="Zn(2)-C6 fungal-type" evidence="2">
    <location>
        <begin position="202"/>
        <end position="238"/>
    </location>
</feature>
<evidence type="ECO:0000313" key="4">
    <source>
        <dbReference type="Proteomes" id="UP000294933"/>
    </source>
</evidence>
<dbReference type="GO" id="GO:0000981">
    <property type="term" value="F:DNA-binding transcription factor activity, RNA polymerase II-specific"/>
    <property type="evidence" value="ECO:0007669"/>
    <property type="project" value="InterPro"/>
</dbReference>
<dbReference type="EMBL" id="ML170180">
    <property type="protein sequence ID" value="TDL21466.1"/>
    <property type="molecule type" value="Genomic_DNA"/>
</dbReference>
<gene>
    <name evidence="3" type="ORF">BD410DRAFT_292281</name>
</gene>